<feature type="domain" description="Cyclin N-terminal" evidence="2">
    <location>
        <begin position="120"/>
        <end position="206"/>
    </location>
</feature>
<sequence>MATQPLPSRSTGDRETPDATPPAKGKYPFASKKVGQKRISASTSTPIVSHDIRMDKPHLLLEPVCLIIHQYIEQGEANPRPILPNMFSEKFNPLHLPNDPKPREFKIPGVEEIRYFATLIVQTLELNPCAYLMALCYIERIIKNNKLTLHSTNWRRVLFSCLLLSGKVFHDEAPWNADMSDSFQWITLDDVNRTEMALLSMLDYSVRFSQQLYTHYYLQCREISQRVNMELPSEPLTQSELDALVRRSNNEEERIKSKQKTAMSMQEGPQKVKLAVIN</sequence>
<dbReference type="InterPro" id="IPR036915">
    <property type="entry name" value="Cyclin-like_sf"/>
</dbReference>
<feature type="region of interest" description="Disordered" evidence="1">
    <location>
        <begin position="1"/>
        <end position="40"/>
    </location>
</feature>
<accession>A0ABQ9Y9M4</accession>
<reference evidence="3 4" key="1">
    <citation type="journal article" date="2022" name="bioRxiv">
        <title>Genomics of Preaxostyla Flagellates Illuminates Evolutionary Transitions and the Path Towards Mitochondrial Loss.</title>
        <authorList>
            <person name="Novak L.V.F."/>
            <person name="Treitli S.C."/>
            <person name="Pyrih J."/>
            <person name="Halakuc P."/>
            <person name="Pipaliya S.V."/>
            <person name="Vacek V."/>
            <person name="Brzon O."/>
            <person name="Soukal P."/>
            <person name="Eme L."/>
            <person name="Dacks J.B."/>
            <person name="Karnkowska A."/>
            <person name="Elias M."/>
            <person name="Hampl V."/>
        </authorList>
    </citation>
    <scope>NUCLEOTIDE SEQUENCE [LARGE SCALE GENOMIC DNA]</scope>
    <source>
        <strain evidence="3">NAU3</strain>
        <tissue evidence="3">Gut</tissue>
    </source>
</reference>
<dbReference type="Gene3D" id="1.10.472.10">
    <property type="entry name" value="Cyclin-like"/>
    <property type="match status" value="1"/>
</dbReference>
<evidence type="ECO:0000313" key="4">
    <source>
        <dbReference type="Proteomes" id="UP001281761"/>
    </source>
</evidence>
<protein>
    <submittedName>
        <fullName evidence="3">Cyclin-box carrying protein</fullName>
    </submittedName>
</protein>
<comment type="caution">
    <text evidence="3">The sequence shown here is derived from an EMBL/GenBank/DDBJ whole genome shotgun (WGS) entry which is preliminary data.</text>
</comment>
<dbReference type="Pfam" id="PF00134">
    <property type="entry name" value="Cyclin_N"/>
    <property type="match status" value="1"/>
</dbReference>
<evidence type="ECO:0000259" key="2">
    <source>
        <dbReference type="Pfam" id="PF00134"/>
    </source>
</evidence>
<keyword evidence="4" id="KW-1185">Reference proteome</keyword>
<evidence type="ECO:0000313" key="3">
    <source>
        <dbReference type="EMBL" id="KAK2960349.1"/>
    </source>
</evidence>
<dbReference type="SUPFAM" id="SSF47954">
    <property type="entry name" value="Cyclin-like"/>
    <property type="match status" value="1"/>
</dbReference>
<dbReference type="EMBL" id="JARBJD010000023">
    <property type="protein sequence ID" value="KAK2960349.1"/>
    <property type="molecule type" value="Genomic_DNA"/>
</dbReference>
<organism evidence="3 4">
    <name type="scientific">Blattamonas nauphoetae</name>
    <dbReference type="NCBI Taxonomy" id="2049346"/>
    <lineage>
        <taxon>Eukaryota</taxon>
        <taxon>Metamonada</taxon>
        <taxon>Preaxostyla</taxon>
        <taxon>Oxymonadida</taxon>
        <taxon>Blattamonas</taxon>
    </lineage>
</organism>
<dbReference type="Proteomes" id="UP001281761">
    <property type="component" value="Unassembled WGS sequence"/>
</dbReference>
<feature type="compositionally biased region" description="Polar residues" evidence="1">
    <location>
        <begin position="1"/>
        <end position="10"/>
    </location>
</feature>
<dbReference type="InterPro" id="IPR006671">
    <property type="entry name" value="Cyclin_N"/>
</dbReference>
<evidence type="ECO:0000256" key="1">
    <source>
        <dbReference type="SAM" id="MobiDB-lite"/>
    </source>
</evidence>
<gene>
    <name evidence="3" type="ORF">BLNAU_4566</name>
</gene>
<name>A0ABQ9Y9M4_9EUKA</name>
<dbReference type="PANTHER" id="PTHR14248">
    <property type="entry name" value="CYCLIN Y, ISOFORM A"/>
    <property type="match status" value="1"/>
</dbReference>
<proteinExistence type="predicted"/>